<dbReference type="PRINTS" id="PR00401">
    <property type="entry name" value="SH2DOMAIN"/>
</dbReference>
<gene>
    <name evidence="7" type="ORF">N307_02429</name>
</gene>
<feature type="domain" description="Ras-GEF" evidence="6">
    <location>
        <begin position="402"/>
        <end position="669"/>
    </location>
</feature>
<organism evidence="7 8">
    <name type="scientific">Dryobates pubescens</name>
    <name type="common">Downy woodpecker</name>
    <name type="synonym">Picoides pubescens</name>
    <dbReference type="NCBI Taxonomy" id="118200"/>
    <lineage>
        <taxon>Eukaryota</taxon>
        <taxon>Metazoa</taxon>
        <taxon>Chordata</taxon>
        <taxon>Craniata</taxon>
        <taxon>Vertebrata</taxon>
        <taxon>Euteleostomi</taxon>
        <taxon>Archelosauria</taxon>
        <taxon>Archosauria</taxon>
        <taxon>Dinosauria</taxon>
        <taxon>Saurischia</taxon>
        <taxon>Theropoda</taxon>
        <taxon>Coelurosauria</taxon>
        <taxon>Aves</taxon>
        <taxon>Neognathae</taxon>
        <taxon>Neoaves</taxon>
        <taxon>Telluraves</taxon>
        <taxon>Coraciimorphae</taxon>
        <taxon>Piciformes</taxon>
        <taxon>Picidae</taxon>
        <taxon>Dryobates</taxon>
    </lineage>
</organism>
<dbReference type="GO" id="GO:0007264">
    <property type="term" value="P:small GTPase-mediated signal transduction"/>
    <property type="evidence" value="ECO:0007669"/>
    <property type="project" value="InterPro"/>
</dbReference>
<evidence type="ECO:0000259" key="5">
    <source>
        <dbReference type="PROSITE" id="PS50001"/>
    </source>
</evidence>
<evidence type="ECO:0000313" key="7">
    <source>
        <dbReference type="EMBL" id="KFV64070.1"/>
    </source>
</evidence>
<name>A0A093G1L6_DRYPU</name>
<sequence>VQFSKEKYILDSSPEKLHKELEEELKLSSTDLRSHAWYHGRIPREVSESLVQRNGDFLIRDSLTSLGDYVLTCRWHNEPLHFKINKVTVKSSEGPTCLQYLFEQESFDNVPALVRFYVGNRKAISEQSGAIVYCPINRTFPLRYLEASYGLASSKHGGTHSPTTQKGGHIKRRSITMTDGLTADKITRAEGCPTRDGRKTSKVGSSLHACLHALVTRSPLVSTVTRLKPHACQVAGIAPASPVIRRSSEPQLCPGNNSKPLTDPAHSTHSTPCHGYARASPSPSTNSYSDPDMGHYCQLHPTSPISRDRPPHDTKQLPTKSYVERLKVEEGQRGTVENSSGEAEAGQRLKGELDFMGFVPPMMETTSSFNPTAFQSVLIPMENKPLEMAVLKKVKELLAEVDVKTLAKHITKVDCLVARILGVSVEMQRLMGVSSGMELITLPHGHQLRLDLLERFHTMSIMIAVDILGCTGSTEERAALLHKTIQLAAELKSTMGNMFSFAAVMNALEMTQIARLEQTWMVLRQRHTEGAILYEKKLKPFLKGLNEGKEGPPLTNTTFPHIMPLVTLLERDEALTDSPELWETTDNGVEVVMAHLEAARMVAHHGGIYHTNAEVKLQGFQGRAELLEVFSTEFQLRLLWGSRGAESSQAERYEKFDKVLTALSHKLEP</sequence>
<dbReference type="PANTHER" id="PTHR14247:SF6">
    <property type="entry name" value="SH2 DOMAIN-CONTAINING PROTEIN 3C"/>
    <property type="match status" value="1"/>
</dbReference>
<feature type="compositionally biased region" description="Polar residues" evidence="4">
    <location>
        <begin position="254"/>
        <end position="271"/>
    </location>
</feature>
<keyword evidence="2" id="KW-0344">Guanine-nucleotide releasing factor</keyword>
<dbReference type="GO" id="GO:0005085">
    <property type="term" value="F:guanyl-nucleotide exchange factor activity"/>
    <property type="evidence" value="ECO:0007669"/>
    <property type="project" value="UniProtKB-KW"/>
</dbReference>
<evidence type="ECO:0000256" key="4">
    <source>
        <dbReference type="SAM" id="MobiDB-lite"/>
    </source>
</evidence>
<dbReference type="SMART" id="SM00252">
    <property type="entry name" value="SH2"/>
    <property type="match status" value="1"/>
</dbReference>
<evidence type="ECO:0000256" key="3">
    <source>
        <dbReference type="PROSITE-ProRule" id="PRU00191"/>
    </source>
</evidence>
<feature type="non-terminal residue" evidence="7">
    <location>
        <position position="669"/>
    </location>
</feature>
<accession>A0A093G1L6</accession>
<dbReference type="InterPro" id="IPR023578">
    <property type="entry name" value="Ras_GEF_dom_sf"/>
</dbReference>
<evidence type="ECO:0000259" key="6">
    <source>
        <dbReference type="PROSITE" id="PS50009"/>
    </source>
</evidence>
<dbReference type="Gene3D" id="3.30.505.10">
    <property type="entry name" value="SH2 domain"/>
    <property type="match status" value="1"/>
</dbReference>
<dbReference type="Pfam" id="PF00017">
    <property type="entry name" value="SH2"/>
    <property type="match status" value="1"/>
</dbReference>
<dbReference type="SUPFAM" id="SSF55550">
    <property type="entry name" value="SH2 domain"/>
    <property type="match status" value="1"/>
</dbReference>
<dbReference type="InterPro" id="IPR036964">
    <property type="entry name" value="RASGEF_cat_dom_sf"/>
</dbReference>
<dbReference type="PANTHER" id="PTHR14247">
    <property type="entry name" value="BREAST CANCER ANTI-ESTROGEN RESISTANCE PROTEIN 3 HOMOLOG-LIKE PROTEIN"/>
    <property type="match status" value="1"/>
</dbReference>
<feature type="domain" description="SH2" evidence="5">
    <location>
        <begin position="37"/>
        <end position="136"/>
    </location>
</feature>
<dbReference type="Proteomes" id="UP000053875">
    <property type="component" value="Unassembled WGS sequence"/>
</dbReference>
<dbReference type="PROSITE" id="PS50009">
    <property type="entry name" value="RASGEF_CAT"/>
    <property type="match status" value="1"/>
</dbReference>
<dbReference type="PROSITE" id="PS50001">
    <property type="entry name" value="SH2"/>
    <property type="match status" value="1"/>
</dbReference>
<dbReference type="EMBL" id="KL215305">
    <property type="protein sequence ID" value="KFV64070.1"/>
    <property type="molecule type" value="Genomic_DNA"/>
</dbReference>
<feature type="region of interest" description="Disordered" evidence="4">
    <location>
        <begin position="248"/>
        <end position="320"/>
    </location>
</feature>
<dbReference type="CDD" id="cd10337">
    <property type="entry name" value="SH2_BCAR3"/>
    <property type="match status" value="1"/>
</dbReference>
<evidence type="ECO:0000313" key="8">
    <source>
        <dbReference type="Proteomes" id="UP000053875"/>
    </source>
</evidence>
<evidence type="ECO:0000256" key="2">
    <source>
        <dbReference type="PROSITE-ProRule" id="PRU00168"/>
    </source>
</evidence>
<keyword evidence="1 3" id="KW-0727">SH2 domain</keyword>
<dbReference type="SMART" id="SM00147">
    <property type="entry name" value="RasGEF"/>
    <property type="match status" value="1"/>
</dbReference>
<dbReference type="FunFam" id="1.10.840.10:FF:000007">
    <property type="entry name" value="SH2 domain containing 3C (Predicted)"/>
    <property type="match status" value="1"/>
</dbReference>
<protein>
    <submittedName>
        <fullName evidence="7">SH2 domain-containing protein 3C</fullName>
    </submittedName>
</protein>
<dbReference type="FunFam" id="3.30.505.10:FF:000013">
    <property type="entry name" value="SH2 domain-containing protein 3C isoform X1"/>
    <property type="match status" value="1"/>
</dbReference>
<dbReference type="InterPro" id="IPR051853">
    <property type="entry name" value="SH2-Ras-GEF_adapter"/>
</dbReference>
<evidence type="ECO:0000256" key="1">
    <source>
        <dbReference type="ARBA" id="ARBA00022999"/>
    </source>
</evidence>
<dbReference type="SUPFAM" id="SSF48366">
    <property type="entry name" value="Ras GEF"/>
    <property type="match status" value="1"/>
</dbReference>
<dbReference type="InterPro" id="IPR001895">
    <property type="entry name" value="RASGEF_cat_dom"/>
</dbReference>
<proteinExistence type="predicted"/>
<dbReference type="Gene3D" id="1.10.840.10">
    <property type="entry name" value="Ras guanine-nucleotide exchange factors catalytic domain"/>
    <property type="match status" value="1"/>
</dbReference>
<feature type="compositionally biased region" description="Basic and acidic residues" evidence="4">
    <location>
        <begin position="306"/>
        <end position="315"/>
    </location>
</feature>
<keyword evidence="8" id="KW-1185">Reference proteome</keyword>
<feature type="non-terminal residue" evidence="7">
    <location>
        <position position="1"/>
    </location>
</feature>
<dbReference type="InterPro" id="IPR044102">
    <property type="entry name" value="SH2_SHEP1/BCAR3/NSP1"/>
</dbReference>
<dbReference type="InterPro" id="IPR000980">
    <property type="entry name" value="SH2"/>
</dbReference>
<dbReference type="GO" id="GO:0001784">
    <property type="term" value="F:phosphotyrosine residue binding"/>
    <property type="evidence" value="ECO:0007669"/>
    <property type="project" value="InterPro"/>
</dbReference>
<reference evidence="7 8" key="1">
    <citation type="submission" date="2014-04" db="EMBL/GenBank/DDBJ databases">
        <title>Genome evolution of avian class.</title>
        <authorList>
            <person name="Zhang G."/>
            <person name="Li C."/>
        </authorList>
    </citation>
    <scope>NUCLEOTIDE SEQUENCE [LARGE SCALE GENOMIC DNA]</scope>
    <source>
        <strain evidence="7">BGI_N307</strain>
    </source>
</reference>
<dbReference type="Pfam" id="PF00617">
    <property type="entry name" value="RasGEF"/>
    <property type="match status" value="1"/>
</dbReference>
<dbReference type="STRING" id="118200.A0A093G1L6"/>
<dbReference type="AlphaFoldDB" id="A0A093G1L6"/>
<dbReference type="InterPro" id="IPR036860">
    <property type="entry name" value="SH2_dom_sf"/>
</dbReference>